<dbReference type="InterPro" id="IPR035965">
    <property type="entry name" value="PAS-like_dom_sf"/>
</dbReference>
<keyword evidence="13" id="KW-1185">Reference proteome</keyword>
<dbReference type="AlphaFoldDB" id="A0A839Z1J3"/>
<feature type="domain" description="Histidine kinase" evidence="10">
    <location>
        <begin position="477"/>
        <end position="687"/>
    </location>
</feature>
<keyword evidence="9" id="KW-1133">Transmembrane helix</keyword>
<comment type="catalytic activity">
    <reaction evidence="1">
        <text>ATP + protein L-histidine = ADP + protein N-phospho-L-histidine.</text>
        <dbReference type="EC" id="2.7.13.3"/>
    </reaction>
</comment>
<comment type="caution">
    <text evidence="12">The sequence shown here is derived from an EMBL/GenBank/DDBJ whole genome shotgun (WGS) entry which is preliminary data.</text>
</comment>
<dbReference type="InterPro" id="IPR005467">
    <property type="entry name" value="His_kinase_dom"/>
</dbReference>
<dbReference type="InterPro" id="IPR004358">
    <property type="entry name" value="Sig_transdc_His_kin-like_C"/>
</dbReference>
<dbReference type="Gene3D" id="1.10.287.130">
    <property type="match status" value="1"/>
</dbReference>
<dbReference type="CDD" id="cd12915">
    <property type="entry name" value="PDC2_DGC_like"/>
    <property type="match status" value="1"/>
</dbReference>
<feature type="domain" description="PAC" evidence="11">
    <location>
        <begin position="409"/>
        <end position="461"/>
    </location>
</feature>
<keyword evidence="9" id="KW-0812">Transmembrane</keyword>
<dbReference type="PANTHER" id="PTHR43065">
    <property type="entry name" value="SENSOR HISTIDINE KINASE"/>
    <property type="match status" value="1"/>
</dbReference>
<dbReference type="InterPro" id="IPR000700">
    <property type="entry name" value="PAS-assoc_C"/>
</dbReference>
<evidence type="ECO:0000256" key="6">
    <source>
        <dbReference type="ARBA" id="ARBA00022777"/>
    </source>
</evidence>
<dbReference type="InterPro" id="IPR000014">
    <property type="entry name" value="PAS"/>
</dbReference>
<keyword evidence="6 12" id="KW-0418">Kinase</keyword>
<keyword evidence="8" id="KW-0902">Two-component regulatory system</keyword>
<organism evidence="12 13">
    <name type="scientific">Sphingomicrobium lutaoense</name>
    <dbReference type="NCBI Taxonomy" id="515949"/>
    <lineage>
        <taxon>Bacteria</taxon>
        <taxon>Pseudomonadati</taxon>
        <taxon>Pseudomonadota</taxon>
        <taxon>Alphaproteobacteria</taxon>
        <taxon>Sphingomonadales</taxon>
        <taxon>Sphingomonadaceae</taxon>
        <taxon>Sphingomicrobium</taxon>
    </lineage>
</organism>
<dbReference type="PROSITE" id="PS50113">
    <property type="entry name" value="PAC"/>
    <property type="match status" value="1"/>
</dbReference>
<dbReference type="InterPro" id="IPR003594">
    <property type="entry name" value="HATPase_dom"/>
</dbReference>
<dbReference type="EMBL" id="JACICF010000001">
    <property type="protein sequence ID" value="MBB3763455.1"/>
    <property type="molecule type" value="Genomic_DNA"/>
</dbReference>
<dbReference type="InterPro" id="IPR036890">
    <property type="entry name" value="HATPase_C_sf"/>
</dbReference>
<dbReference type="PROSITE" id="PS50109">
    <property type="entry name" value="HIS_KIN"/>
    <property type="match status" value="1"/>
</dbReference>
<evidence type="ECO:0000256" key="4">
    <source>
        <dbReference type="ARBA" id="ARBA00022679"/>
    </source>
</evidence>
<proteinExistence type="predicted"/>
<dbReference type="GO" id="GO:0000155">
    <property type="term" value="F:phosphorelay sensor kinase activity"/>
    <property type="evidence" value="ECO:0007669"/>
    <property type="project" value="InterPro"/>
</dbReference>
<feature type="transmembrane region" description="Helical" evidence="9">
    <location>
        <begin position="299"/>
        <end position="323"/>
    </location>
</feature>
<dbReference type="EC" id="2.7.13.3" evidence="2"/>
<evidence type="ECO:0000259" key="11">
    <source>
        <dbReference type="PROSITE" id="PS50113"/>
    </source>
</evidence>
<dbReference type="SMART" id="SM00388">
    <property type="entry name" value="HisKA"/>
    <property type="match status" value="1"/>
</dbReference>
<dbReference type="PANTHER" id="PTHR43065:SF10">
    <property type="entry name" value="PEROXIDE STRESS-ACTIVATED HISTIDINE KINASE MAK3"/>
    <property type="match status" value="1"/>
</dbReference>
<protein>
    <recommendedName>
        <fullName evidence="2">histidine kinase</fullName>
        <ecNumber evidence="2">2.7.13.3</ecNumber>
    </recommendedName>
</protein>
<dbReference type="CDD" id="cd00130">
    <property type="entry name" value="PAS"/>
    <property type="match status" value="1"/>
</dbReference>
<keyword evidence="3" id="KW-0597">Phosphoprotein</keyword>
<dbReference type="GO" id="GO:0005524">
    <property type="term" value="F:ATP binding"/>
    <property type="evidence" value="ECO:0007669"/>
    <property type="project" value="UniProtKB-KW"/>
</dbReference>
<gene>
    <name evidence="12" type="ORF">FHS50_000478</name>
</gene>
<dbReference type="SUPFAM" id="SSF47384">
    <property type="entry name" value="Homodimeric domain of signal transducing histidine kinase"/>
    <property type="match status" value="1"/>
</dbReference>
<evidence type="ECO:0000313" key="12">
    <source>
        <dbReference type="EMBL" id="MBB3763455.1"/>
    </source>
</evidence>
<feature type="transmembrane region" description="Helical" evidence="9">
    <location>
        <begin position="31"/>
        <end position="54"/>
    </location>
</feature>
<dbReference type="SMART" id="SM00387">
    <property type="entry name" value="HATPase_c"/>
    <property type="match status" value="1"/>
</dbReference>
<evidence type="ECO:0000256" key="7">
    <source>
        <dbReference type="ARBA" id="ARBA00022840"/>
    </source>
</evidence>
<evidence type="ECO:0000256" key="5">
    <source>
        <dbReference type="ARBA" id="ARBA00022741"/>
    </source>
</evidence>
<dbReference type="Pfam" id="PF02518">
    <property type="entry name" value="HATPase_c"/>
    <property type="match status" value="1"/>
</dbReference>
<keyword evidence="5" id="KW-0547">Nucleotide-binding</keyword>
<evidence type="ECO:0000313" key="13">
    <source>
        <dbReference type="Proteomes" id="UP000578569"/>
    </source>
</evidence>
<dbReference type="SUPFAM" id="SSF55785">
    <property type="entry name" value="PYP-like sensor domain (PAS domain)"/>
    <property type="match status" value="1"/>
</dbReference>
<evidence type="ECO:0000256" key="2">
    <source>
        <dbReference type="ARBA" id="ARBA00012438"/>
    </source>
</evidence>
<dbReference type="Gene3D" id="3.30.565.10">
    <property type="entry name" value="Histidine kinase-like ATPase, C-terminal domain"/>
    <property type="match status" value="1"/>
</dbReference>
<dbReference type="CDD" id="cd00082">
    <property type="entry name" value="HisKA"/>
    <property type="match status" value="1"/>
</dbReference>
<reference evidence="12 13" key="1">
    <citation type="submission" date="2020-08" db="EMBL/GenBank/DDBJ databases">
        <title>Genomic Encyclopedia of Type Strains, Phase IV (KMG-IV): sequencing the most valuable type-strain genomes for metagenomic binning, comparative biology and taxonomic classification.</title>
        <authorList>
            <person name="Goeker M."/>
        </authorList>
    </citation>
    <scope>NUCLEOTIDE SEQUENCE [LARGE SCALE GENOMIC DNA]</scope>
    <source>
        <strain evidence="12 13">DSM 24194</strain>
    </source>
</reference>
<sequence>MNFLKNDGVEAEVGLPLQFTHGYSMPGARRVVFIATIFLMIFCALVTGMTLQWFSAQRDQMVNEAKLQNQMRARTFEQFTLRMLAVARQSLDYVGHELDHSPEMTGEELADVLREALGRSVILRGIYVRTPSARAATDRDFLLEPTLENELRERLAKFGGEGWLSRPLAIGAEKEVLALAIKPRADSERYLFAFFSPTVLTAFSEHDVYEESELISLIGLDGVTRIRRTGSNYTGGDNLAGTLVMRRQYANPNGTYIGPHSITGEPYIFSHRRIEDYHVFATSGMRRDRYLGALVQDRLIAIAVISISVVGSVIALAFLFVYLRRRARQVAAAQASIERLNYAQALGQLGDWEYNVSNATFIFSDNLQHIYGIDRAELGHLELTDFLNLESFSKFSEALDQIKANKTSKTFELEGRTADGSASMRRITASPQLDDEGQVVKIYGVDQSIDDERNLQFLRARAAAQARLQSMSALTATLAHEVNQPLTVIANFLSVAIRRLQDGKDGDRQVVTYLRKARKQVTLLGEMIGAARELVSPNDDATETFPLYDPVSDALELLEADPNYDTSSIHVDDTTAALHISGRKALVKQVFYNLIKNALEAGGDEPPKVEVQASAKGNWVEVSIRDDGPGFEMSNQAFDAFSSAKPEGLGLGLALSRTIVEAQGGRIWVEEPSGKGAEICFTLPRAEPFRNNGQ</sequence>
<evidence type="ECO:0000256" key="8">
    <source>
        <dbReference type="ARBA" id="ARBA00023012"/>
    </source>
</evidence>
<dbReference type="Gene3D" id="3.30.450.20">
    <property type="entry name" value="PAS domain"/>
    <property type="match status" value="2"/>
</dbReference>
<dbReference type="InterPro" id="IPR003661">
    <property type="entry name" value="HisK_dim/P_dom"/>
</dbReference>
<dbReference type="RefSeq" id="WP_183932798.1">
    <property type="nucleotide sequence ID" value="NZ_JACICF010000001.1"/>
</dbReference>
<keyword evidence="7" id="KW-0067">ATP-binding</keyword>
<dbReference type="Proteomes" id="UP000578569">
    <property type="component" value="Unassembled WGS sequence"/>
</dbReference>
<name>A0A839Z1J3_9SPHN</name>
<evidence type="ECO:0000259" key="10">
    <source>
        <dbReference type="PROSITE" id="PS50109"/>
    </source>
</evidence>
<dbReference type="SUPFAM" id="SSF55874">
    <property type="entry name" value="ATPase domain of HSP90 chaperone/DNA topoisomerase II/histidine kinase"/>
    <property type="match status" value="1"/>
</dbReference>
<keyword evidence="4" id="KW-0808">Transferase</keyword>
<dbReference type="PRINTS" id="PR00344">
    <property type="entry name" value="BCTRLSENSOR"/>
</dbReference>
<accession>A0A839Z1J3</accession>
<keyword evidence="9" id="KW-0472">Membrane</keyword>
<evidence type="ECO:0000256" key="9">
    <source>
        <dbReference type="SAM" id="Phobius"/>
    </source>
</evidence>
<dbReference type="InterPro" id="IPR036097">
    <property type="entry name" value="HisK_dim/P_sf"/>
</dbReference>
<evidence type="ECO:0000256" key="1">
    <source>
        <dbReference type="ARBA" id="ARBA00000085"/>
    </source>
</evidence>
<evidence type="ECO:0000256" key="3">
    <source>
        <dbReference type="ARBA" id="ARBA00022553"/>
    </source>
</evidence>